<keyword evidence="3" id="KW-1185">Reference proteome</keyword>
<dbReference type="EMBL" id="CP034593">
    <property type="protein sequence ID" value="AZQ76792.1"/>
    <property type="molecule type" value="Genomic_DNA"/>
</dbReference>
<dbReference type="OrthoDB" id="4420878at2"/>
<feature type="transmembrane region" description="Helical" evidence="1">
    <location>
        <begin position="71"/>
        <end position="91"/>
    </location>
</feature>
<dbReference type="RefSeq" id="WP_126703598.1">
    <property type="nucleotide sequence ID" value="NZ_CP034593.1"/>
</dbReference>
<dbReference type="AlphaFoldDB" id="A0A3S9PWX2"/>
<feature type="transmembrane region" description="Helical" evidence="1">
    <location>
        <begin position="22"/>
        <end position="50"/>
    </location>
</feature>
<evidence type="ECO:0000256" key="1">
    <source>
        <dbReference type="SAM" id="Phobius"/>
    </source>
</evidence>
<evidence type="ECO:0000313" key="3">
    <source>
        <dbReference type="Proteomes" id="UP000280344"/>
    </source>
</evidence>
<feature type="transmembrane region" description="Helical" evidence="1">
    <location>
        <begin position="151"/>
        <end position="169"/>
    </location>
</feature>
<keyword evidence="1" id="KW-1133">Transmembrane helix</keyword>
<evidence type="ECO:0000313" key="2">
    <source>
        <dbReference type="EMBL" id="AZQ76792.1"/>
    </source>
</evidence>
<dbReference type="KEGG" id="flh:EJ997_04990"/>
<dbReference type="Pfam" id="PF04854">
    <property type="entry name" value="DUF624"/>
    <property type="match status" value="1"/>
</dbReference>
<feature type="transmembrane region" description="Helical" evidence="1">
    <location>
        <begin position="175"/>
        <end position="194"/>
    </location>
</feature>
<dbReference type="InterPro" id="IPR006938">
    <property type="entry name" value="DUF624"/>
</dbReference>
<keyword evidence="1" id="KW-0472">Membrane</keyword>
<gene>
    <name evidence="2" type="ORF">EJ997_04990</name>
</gene>
<keyword evidence="1" id="KW-0812">Transmembrane</keyword>
<proteinExistence type="predicted"/>
<name>A0A3S9PWX2_9ACTO</name>
<reference evidence="2 3" key="1">
    <citation type="submission" date="2018-12" db="EMBL/GenBank/DDBJ databases">
        <title>Complete genome sequence of Flaviflexus sp. H23T48.</title>
        <authorList>
            <person name="Bae J.-W."/>
            <person name="Lee J.-Y."/>
        </authorList>
    </citation>
    <scope>NUCLEOTIDE SEQUENCE [LARGE SCALE GENOMIC DNA]</scope>
    <source>
        <strain evidence="2 3">H23T48</strain>
    </source>
</reference>
<dbReference type="Proteomes" id="UP000280344">
    <property type="component" value="Chromosome"/>
</dbReference>
<sequence>MAGWLAPDTKFYNGLVAVTEAIIINVLFVLFCLPIVTVGASAAGAHAALLQQLREEGSSPAKTFWNTFKETFWRATTAWLLILVFLLLAAWEIWAIGRMDLGLAGTIATVLSITGTILILGFAVWYFPYISQYKAPIGSATKRSALLAFRYLPRTFLALALLLIQPAILYFNPDILGVLVFANLLILPAAILYLHDILLAAPLRAYGSHE</sequence>
<protein>
    <submittedName>
        <fullName evidence="2">DUF624 domain-containing protein</fullName>
    </submittedName>
</protein>
<feature type="transmembrane region" description="Helical" evidence="1">
    <location>
        <begin position="103"/>
        <end position="130"/>
    </location>
</feature>
<accession>A0A3S9PWX2</accession>
<organism evidence="2 3">
    <name type="scientific">Flaviflexus ciconiae</name>
    <dbReference type="NCBI Taxonomy" id="2496867"/>
    <lineage>
        <taxon>Bacteria</taxon>
        <taxon>Bacillati</taxon>
        <taxon>Actinomycetota</taxon>
        <taxon>Actinomycetes</taxon>
        <taxon>Actinomycetales</taxon>
        <taxon>Actinomycetaceae</taxon>
        <taxon>Flaviflexus</taxon>
    </lineage>
</organism>